<dbReference type="HAMAP" id="MF_01865">
    <property type="entry name" value="MTTase_RimO"/>
    <property type="match status" value="1"/>
</dbReference>
<dbReference type="GO" id="GO:0035600">
    <property type="term" value="P:tRNA methylthiolation"/>
    <property type="evidence" value="ECO:0007669"/>
    <property type="project" value="UniProtKB-ARBA"/>
</dbReference>
<dbReference type="GO" id="GO:0051539">
    <property type="term" value="F:4 iron, 4 sulfur cluster binding"/>
    <property type="evidence" value="ECO:0007669"/>
    <property type="project" value="UniProtKB-UniRule"/>
</dbReference>
<feature type="domain" description="Radical SAM core" evidence="11">
    <location>
        <begin position="131"/>
        <end position="361"/>
    </location>
</feature>
<dbReference type="InterPro" id="IPR020612">
    <property type="entry name" value="Methylthiotransferase_CS"/>
</dbReference>
<dbReference type="PANTHER" id="PTHR43837">
    <property type="entry name" value="RIBOSOMAL PROTEIN S12 METHYLTHIOTRANSFERASE RIMO"/>
    <property type="match status" value="1"/>
</dbReference>
<dbReference type="SMART" id="SM00729">
    <property type="entry name" value="Elp3"/>
    <property type="match status" value="1"/>
</dbReference>
<evidence type="ECO:0000259" key="9">
    <source>
        <dbReference type="PROSITE" id="PS50926"/>
    </source>
</evidence>
<keyword evidence="12" id="KW-0689">Ribosomal protein</keyword>
<feature type="binding site" evidence="8">
    <location>
        <position position="10"/>
    </location>
    <ligand>
        <name>[4Fe-4S] cluster</name>
        <dbReference type="ChEBI" id="CHEBI:49883"/>
        <label>1</label>
    </ligand>
</feature>
<keyword evidence="5 8" id="KW-0479">Metal-binding</keyword>
<dbReference type="GO" id="GO:0005840">
    <property type="term" value="C:ribosome"/>
    <property type="evidence" value="ECO:0007669"/>
    <property type="project" value="UniProtKB-KW"/>
</dbReference>
<dbReference type="InterPro" id="IPR005839">
    <property type="entry name" value="Methylthiotransferase"/>
</dbReference>
<keyword evidence="6 8" id="KW-0408">Iron</keyword>
<evidence type="ECO:0000256" key="4">
    <source>
        <dbReference type="ARBA" id="ARBA00022691"/>
    </source>
</evidence>
<keyword evidence="3 8" id="KW-0808">Transferase</keyword>
<dbReference type="RefSeq" id="WP_044908150.1">
    <property type="nucleotide sequence ID" value="NZ_JQIF01000131.1"/>
</dbReference>
<dbReference type="Pfam" id="PF18693">
    <property type="entry name" value="TRAM_2"/>
    <property type="match status" value="1"/>
</dbReference>
<dbReference type="GO" id="GO:0005829">
    <property type="term" value="C:cytosol"/>
    <property type="evidence" value="ECO:0007669"/>
    <property type="project" value="TreeGrafter"/>
</dbReference>
<feature type="binding site" evidence="8">
    <location>
        <position position="79"/>
    </location>
    <ligand>
        <name>[4Fe-4S] cluster</name>
        <dbReference type="ChEBI" id="CHEBI:49883"/>
        <label>1</label>
    </ligand>
</feature>
<evidence type="ECO:0000256" key="8">
    <source>
        <dbReference type="HAMAP-Rule" id="MF_01865"/>
    </source>
</evidence>
<evidence type="ECO:0000259" key="11">
    <source>
        <dbReference type="PROSITE" id="PS51918"/>
    </source>
</evidence>
<keyword evidence="7 8" id="KW-0411">Iron-sulfur</keyword>
<dbReference type="AlphaFoldDB" id="A0A099I1V4"/>
<evidence type="ECO:0000256" key="3">
    <source>
        <dbReference type="ARBA" id="ARBA00022679"/>
    </source>
</evidence>
<dbReference type="Gene3D" id="2.40.50.140">
    <property type="entry name" value="Nucleic acid-binding proteins"/>
    <property type="match status" value="1"/>
</dbReference>
<keyword evidence="1 8" id="KW-0004">4Fe-4S</keyword>
<evidence type="ECO:0000256" key="5">
    <source>
        <dbReference type="ARBA" id="ARBA00022723"/>
    </source>
</evidence>
<dbReference type="Pfam" id="PF04055">
    <property type="entry name" value="Radical_SAM"/>
    <property type="match status" value="1"/>
</dbReference>
<dbReference type="PROSITE" id="PS01278">
    <property type="entry name" value="MTTASE_RADICAL"/>
    <property type="match status" value="1"/>
</dbReference>
<feature type="binding site" evidence="8">
    <location>
        <position position="149"/>
    </location>
    <ligand>
        <name>[4Fe-4S] cluster</name>
        <dbReference type="ChEBI" id="CHEBI:49883"/>
        <label>2</label>
        <note>4Fe-4S-S-AdoMet</note>
    </ligand>
</feature>
<comment type="caution">
    <text evidence="12">The sequence shown here is derived from an EMBL/GenBank/DDBJ whole genome shotgun (WGS) entry which is preliminary data.</text>
</comment>
<keyword evidence="2 8" id="KW-0963">Cytoplasm</keyword>
<comment type="subcellular location">
    <subcellularLocation>
        <location evidence="8">Cytoplasm</location>
    </subcellularLocation>
</comment>
<dbReference type="SFLD" id="SFLDS00029">
    <property type="entry name" value="Radical_SAM"/>
    <property type="match status" value="1"/>
</dbReference>
<dbReference type="SUPFAM" id="SSF102114">
    <property type="entry name" value="Radical SAM enzymes"/>
    <property type="match status" value="1"/>
</dbReference>
<evidence type="ECO:0000259" key="10">
    <source>
        <dbReference type="PROSITE" id="PS51449"/>
    </source>
</evidence>
<dbReference type="NCBIfam" id="TIGR01125">
    <property type="entry name" value="30S ribosomal protein S12 methylthiotransferase RimO"/>
    <property type="match status" value="1"/>
</dbReference>
<dbReference type="SFLD" id="SFLDF00274">
    <property type="entry name" value="ribosomal_protein_S12_methylth"/>
    <property type="match status" value="1"/>
</dbReference>
<dbReference type="InterPro" id="IPR007197">
    <property type="entry name" value="rSAM"/>
</dbReference>
<comment type="function">
    <text evidence="8">Catalyzes the methylthiolation of an aspartic acid residue of ribosomal protein uS12.</text>
</comment>
<dbReference type="GO" id="GO:0035599">
    <property type="term" value="F:aspartic acid methylthiotransferase activity"/>
    <property type="evidence" value="ECO:0007669"/>
    <property type="project" value="TreeGrafter"/>
</dbReference>
<dbReference type="CDD" id="cd01335">
    <property type="entry name" value="Radical_SAM"/>
    <property type="match status" value="1"/>
</dbReference>
<dbReference type="InterPro" id="IPR002792">
    <property type="entry name" value="TRAM_dom"/>
</dbReference>
<feature type="binding site" evidence="8">
    <location>
        <position position="152"/>
    </location>
    <ligand>
        <name>[4Fe-4S] cluster</name>
        <dbReference type="ChEBI" id="CHEBI:49883"/>
        <label>2</label>
        <note>4Fe-4S-S-AdoMet</note>
    </ligand>
</feature>
<dbReference type="InterPro" id="IPR006638">
    <property type="entry name" value="Elp3/MiaA/NifB-like_rSAM"/>
</dbReference>
<feature type="domain" description="MTTase N-terminal" evidence="10">
    <location>
        <begin position="1"/>
        <end position="116"/>
    </location>
</feature>
<sequence>MKIGFISLGCSKNLVDSEKMMGMINSGGHELVHNADEAEAIIINTCGFINSAKEEAIQTIFQMAEYKKHRCRKLIVVGCLAQRYKEQLEQDIPEIDAVISIREYPHLHELLPKLLDGHDLVSYDKCERKVSSKPWTAYLKIAEGCSNHCTYCAIPLIRGDNVSFPIEQLVEEAKQLAQRGVSELVVIAQDTTKYGVDLYGRRALLDLLQQLHEIEGFHWIRILYMYPDEIDARLIEGMAKLPKVLPYFDIPMQHASNRMLQLMNRRGSREDVATLVKKIRETFSYPTLRTTFIVGFPTEEEADFSELMQFVEDIHWDRMGAFPYSPEEDTPAYSMDGVVDEDVKEARLAQLMKRQEEISLENQRRMVGEIIEVLVEDQEGLTGVYRGRGASSAPDEVDGIVMFKSERFIEFGSFVKVRITEALPHDFKGVEVC</sequence>
<evidence type="ECO:0000256" key="7">
    <source>
        <dbReference type="ARBA" id="ARBA00023014"/>
    </source>
</evidence>
<evidence type="ECO:0000313" key="12">
    <source>
        <dbReference type="EMBL" id="KGJ51247.1"/>
    </source>
</evidence>
<evidence type="ECO:0000313" key="13">
    <source>
        <dbReference type="Proteomes" id="UP000030008"/>
    </source>
</evidence>
<dbReference type="GO" id="GO:0140101">
    <property type="term" value="F:catalytic activity, acting on a tRNA"/>
    <property type="evidence" value="ECO:0007669"/>
    <property type="project" value="UniProtKB-ARBA"/>
</dbReference>
<dbReference type="GO" id="GO:0046872">
    <property type="term" value="F:metal ion binding"/>
    <property type="evidence" value="ECO:0007669"/>
    <property type="project" value="UniProtKB-KW"/>
</dbReference>
<comment type="cofactor">
    <cofactor evidence="8">
        <name>[4Fe-4S] cluster</name>
        <dbReference type="ChEBI" id="CHEBI:49883"/>
    </cofactor>
    <text evidence="8">Binds 2 [4Fe-4S] clusters. One cluster is coordinated with 3 cysteines and an exchangeable S-adenosyl-L-methionine.</text>
</comment>
<dbReference type="Proteomes" id="UP000030008">
    <property type="component" value="Unassembled WGS sequence"/>
</dbReference>
<dbReference type="PROSITE" id="PS51918">
    <property type="entry name" value="RADICAL_SAM"/>
    <property type="match status" value="1"/>
</dbReference>
<feature type="binding site" evidence="8">
    <location>
        <position position="145"/>
    </location>
    <ligand>
        <name>[4Fe-4S] cluster</name>
        <dbReference type="ChEBI" id="CHEBI:49883"/>
        <label>2</label>
        <note>4Fe-4S-S-AdoMet</note>
    </ligand>
</feature>
<proteinExistence type="inferred from homology"/>
<dbReference type="SFLD" id="SFLDG01061">
    <property type="entry name" value="methylthiotransferase"/>
    <property type="match status" value="1"/>
</dbReference>
<feature type="binding site" evidence="8">
    <location>
        <position position="46"/>
    </location>
    <ligand>
        <name>[4Fe-4S] cluster</name>
        <dbReference type="ChEBI" id="CHEBI:49883"/>
        <label>1</label>
    </ligand>
</feature>
<keyword evidence="4 8" id="KW-0949">S-adenosyl-L-methionine</keyword>
<dbReference type="EC" id="2.8.4.4" evidence="8"/>
<dbReference type="FunFam" id="3.80.30.20:FF:000001">
    <property type="entry name" value="tRNA-2-methylthio-N(6)-dimethylallyladenosine synthase 2"/>
    <property type="match status" value="1"/>
</dbReference>
<protein>
    <recommendedName>
        <fullName evidence="8">Ribosomal protein uS12 methylthiotransferase RimO</fullName>
        <shortName evidence="8">uS12 MTTase</shortName>
        <shortName evidence="8">uS12 methylthiotransferase</shortName>
        <ecNumber evidence="8">2.8.4.4</ecNumber>
    </recommendedName>
    <alternativeName>
        <fullName evidence="8">Ribosomal protein uS12 (aspartate-C(3))-methylthiotransferase</fullName>
    </alternativeName>
    <alternativeName>
        <fullName evidence="8">Ribosome maturation factor RimO</fullName>
    </alternativeName>
</protein>
<dbReference type="EMBL" id="JQIF01000131">
    <property type="protein sequence ID" value="KGJ51247.1"/>
    <property type="molecule type" value="Genomic_DNA"/>
</dbReference>
<dbReference type="Gene3D" id="3.40.50.12160">
    <property type="entry name" value="Methylthiotransferase, N-terminal domain"/>
    <property type="match status" value="1"/>
</dbReference>
<evidence type="ECO:0000256" key="2">
    <source>
        <dbReference type="ARBA" id="ARBA00022490"/>
    </source>
</evidence>
<dbReference type="PROSITE" id="PS51449">
    <property type="entry name" value="MTTASE_N"/>
    <property type="match status" value="1"/>
</dbReference>
<dbReference type="NCBIfam" id="TIGR00089">
    <property type="entry name" value="MiaB/RimO family radical SAM methylthiotransferase"/>
    <property type="match status" value="1"/>
</dbReference>
<reference evidence="12 13" key="1">
    <citation type="submission" date="2014-08" db="EMBL/GenBank/DDBJ databases">
        <title>Clostridium innocuum, an unnegligible vancomycin-resistant pathogen causing extra-intestinal infections.</title>
        <authorList>
            <person name="Feng Y."/>
            <person name="Chiu C.-H."/>
        </authorList>
    </citation>
    <scope>NUCLEOTIDE SEQUENCE [LARGE SCALE GENOMIC DNA]</scope>
    <source>
        <strain evidence="12 13">AN88</strain>
    </source>
</reference>
<dbReference type="InterPro" id="IPR023404">
    <property type="entry name" value="rSAM_horseshoe"/>
</dbReference>
<feature type="domain" description="TRAM" evidence="9">
    <location>
        <begin position="364"/>
        <end position="433"/>
    </location>
</feature>
<name>A0A099I1V4_CLOIN</name>
<keyword evidence="12" id="KW-0687">Ribonucleoprotein</keyword>
<accession>A0A099I1V4</accession>
<evidence type="ECO:0000256" key="6">
    <source>
        <dbReference type="ARBA" id="ARBA00023004"/>
    </source>
</evidence>
<dbReference type="SFLD" id="SFLDG01082">
    <property type="entry name" value="B12-binding_domain_containing"/>
    <property type="match status" value="1"/>
</dbReference>
<gene>
    <name evidence="8" type="primary">rimO</name>
    <name evidence="12" type="ORF">CIAN88_21485</name>
</gene>
<dbReference type="InterPro" id="IPR012340">
    <property type="entry name" value="NA-bd_OB-fold"/>
</dbReference>
<dbReference type="InterPro" id="IPR005840">
    <property type="entry name" value="Ribosomal_uS12_MeSTrfase_RimO"/>
</dbReference>
<dbReference type="GO" id="GO:0103039">
    <property type="term" value="F:protein methylthiotransferase activity"/>
    <property type="evidence" value="ECO:0007669"/>
    <property type="project" value="UniProtKB-EC"/>
</dbReference>
<evidence type="ECO:0000256" key="1">
    <source>
        <dbReference type="ARBA" id="ARBA00022485"/>
    </source>
</evidence>
<dbReference type="PANTHER" id="PTHR43837:SF1">
    <property type="entry name" value="RIBOSOMAL PROTEIN US12 METHYLTHIOTRANSFERASE RIMO"/>
    <property type="match status" value="1"/>
</dbReference>
<comment type="catalytic activity">
    <reaction evidence="8">
        <text>L-aspartate(89)-[ribosomal protein uS12]-hydrogen + (sulfur carrier)-SH + AH2 + 2 S-adenosyl-L-methionine = 3-methylsulfanyl-L-aspartate(89)-[ribosomal protein uS12]-hydrogen + (sulfur carrier)-H + 5'-deoxyadenosine + L-methionine + A + S-adenosyl-L-homocysteine + 2 H(+)</text>
        <dbReference type="Rhea" id="RHEA:37087"/>
        <dbReference type="Rhea" id="RHEA-COMP:10460"/>
        <dbReference type="Rhea" id="RHEA-COMP:10461"/>
        <dbReference type="Rhea" id="RHEA-COMP:14737"/>
        <dbReference type="Rhea" id="RHEA-COMP:14739"/>
        <dbReference type="ChEBI" id="CHEBI:13193"/>
        <dbReference type="ChEBI" id="CHEBI:15378"/>
        <dbReference type="ChEBI" id="CHEBI:17319"/>
        <dbReference type="ChEBI" id="CHEBI:17499"/>
        <dbReference type="ChEBI" id="CHEBI:29917"/>
        <dbReference type="ChEBI" id="CHEBI:29961"/>
        <dbReference type="ChEBI" id="CHEBI:57844"/>
        <dbReference type="ChEBI" id="CHEBI:57856"/>
        <dbReference type="ChEBI" id="CHEBI:59789"/>
        <dbReference type="ChEBI" id="CHEBI:64428"/>
        <dbReference type="ChEBI" id="CHEBI:73599"/>
        <dbReference type="EC" id="2.8.4.4"/>
    </reaction>
</comment>
<comment type="similarity">
    <text evidence="8">Belongs to the methylthiotransferase family. RimO subfamily.</text>
</comment>
<dbReference type="Pfam" id="PF00919">
    <property type="entry name" value="UPF0004"/>
    <property type="match status" value="1"/>
</dbReference>
<dbReference type="PROSITE" id="PS50926">
    <property type="entry name" value="TRAM"/>
    <property type="match status" value="1"/>
</dbReference>
<organism evidence="12 13">
    <name type="scientific">Clostridium innocuum</name>
    <dbReference type="NCBI Taxonomy" id="1522"/>
    <lineage>
        <taxon>Bacteria</taxon>
        <taxon>Bacillati</taxon>
        <taxon>Bacillota</taxon>
        <taxon>Clostridia</taxon>
        <taxon>Eubacteriales</taxon>
        <taxon>Clostridiaceae</taxon>
        <taxon>Clostridium</taxon>
    </lineage>
</organism>
<dbReference type="InterPro" id="IPR038135">
    <property type="entry name" value="Methylthiotransferase_N_sf"/>
</dbReference>
<dbReference type="InterPro" id="IPR013848">
    <property type="entry name" value="Methylthiotransferase_N"/>
</dbReference>
<dbReference type="Gene3D" id="3.80.30.20">
    <property type="entry name" value="tm_1862 like domain"/>
    <property type="match status" value="1"/>
</dbReference>
<dbReference type="InterPro" id="IPR058240">
    <property type="entry name" value="rSAM_sf"/>
</dbReference>